<evidence type="ECO:0000313" key="2">
    <source>
        <dbReference type="EMBL" id="OUQ04904.1"/>
    </source>
</evidence>
<dbReference type="AlphaFoldDB" id="A0A1Y4QI10"/>
<evidence type="ECO:0000313" key="3">
    <source>
        <dbReference type="Proteomes" id="UP000196258"/>
    </source>
</evidence>
<protein>
    <submittedName>
        <fullName evidence="2">DUF2812 domain-containing protein</fullName>
    </submittedName>
</protein>
<feature type="transmembrane region" description="Helical" evidence="1">
    <location>
        <begin position="128"/>
        <end position="151"/>
    </location>
</feature>
<evidence type="ECO:0000256" key="1">
    <source>
        <dbReference type="SAM" id="Phobius"/>
    </source>
</evidence>
<dbReference type="EMBL" id="NFLB01000008">
    <property type="protein sequence ID" value="OUQ04904.1"/>
    <property type="molecule type" value="Genomic_DNA"/>
</dbReference>
<dbReference type="Proteomes" id="UP000196258">
    <property type="component" value="Unassembled WGS sequence"/>
</dbReference>
<comment type="caution">
    <text evidence="2">The sequence shown here is derived from an EMBL/GenBank/DDBJ whole genome shotgun (WGS) entry which is preliminary data.</text>
</comment>
<keyword evidence="1" id="KW-1133">Transmembrane helix</keyword>
<organism evidence="2 3">
    <name type="scientific">Thomasclavelia spiroformis</name>
    <dbReference type="NCBI Taxonomy" id="29348"/>
    <lineage>
        <taxon>Bacteria</taxon>
        <taxon>Bacillati</taxon>
        <taxon>Bacillota</taxon>
        <taxon>Erysipelotrichia</taxon>
        <taxon>Erysipelotrichales</taxon>
        <taxon>Coprobacillaceae</taxon>
        <taxon>Thomasclavelia</taxon>
    </lineage>
</organism>
<feature type="transmembrane region" description="Helical" evidence="1">
    <location>
        <begin position="163"/>
        <end position="187"/>
    </location>
</feature>
<name>A0A1Y4QI10_9FIRM</name>
<reference evidence="3" key="1">
    <citation type="submission" date="2017-04" db="EMBL/GenBank/DDBJ databases">
        <title>Function of individual gut microbiota members based on whole genome sequencing of pure cultures obtained from chicken caecum.</title>
        <authorList>
            <person name="Medvecky M."/>
            <person name="Cejkova D."/>
            <person name="Polansky O."/>
            <person name="Karasova D."/>
            <person name="Kubasova T."/>
            <person name="Cizek A."/>
            <person name="Rychlik I."/>
        </authorList>
    </citation>
    <scope>NUCLEOTIDE SEQUENCE [LARGE SCALE GENOMIC DNA]</scope>
    <source>
        <strain evidence="3">An149</strain>
    </source>
</reference>
<sequence>MIIYTIEKELLMKFKLTNYDPSNYKLLETKLNELSKQGYNCKSVDMFTIFKQDNKRYYYKTDIFVPDKNKQTSNREQRDKWMLEYVEHGYEFIGKSRKIFVFKADKDIKVKETNRELLLNYFKKNRTLLNILLVSISLLLSFSLIPSIFFNNSPDEFVTNGSILIHFAPLFLCIGLIVRFFTNYIQTEKIKNALIKKKLPSYNKKNEYLFIISNWFFIFFFIITISGFILDSSSRQYVDISNDMFTLKDFGYNQKSNKECVKSSSLLIDKSYSYFETNNDQSLKINYYYFSSKHKAQNYLENYLSVNYYQDKKEISNGYLLAGSDVYDGMIFVDENRLIVIQTNFDLQENDRYKNLVN</sequence>
<proteinExistence type="predicted"/>
<feature type="transmembrane region" description="Helical" evidence="1">
    <location>
        <begin position="208"/>
        <end position="230"/>
    </location>
</feature>
<gene>
    <name evidence="2" type="ORF">B5E91_07785</name>
</gene>
<accession>A0A1Y4QI10</accession>
<keyword evidence="1" id="KW-0472">Membrane</keyword>
<keyword evidence="1" id="KW-0812">Transmembrane</keyword>